<feature type="domain" description="TMEM131L fourth Ig-like" evidence="5">
    <location>
        <begin position="730"/>
        <end position="865"/>
    </location>
</feature>
<gene>
    <name evidence="7" type="ORF">TGEB3V08_LOCUS2619</name>
</gene>
<evidence type="ECO:0000256" key="1">
    <source>
        <dbReference type="SAM" id="MobiDB-lite"/>
    </source>
</evidence>
<dbReference type="EMBL" id="OE839783">
    <property type="protein sequence ID" value="CAD7588573.1"/>
    <property type="molecule type" value="Genomic_DNA"/>
</dbReference>
<dbReference type="Pfam" id="PF24498">
    <property type="entry name" value="Ig_TMEM131L_3"/>
    <property type="match status" value="1"/>
</dbReference>
<feature type="region of interest" description="Disordered" evidence="1">
    <location>
        <begin position="1"/>
        <end position="35"/>
    </location>
</feature>
<dbReference type="Pfam" id="PF24495">
    <property type="entry name" value="Ig_TMEM131_2"/>
    <property type="match status" value="2"/>
</dbReference>
<feature type="domain" description="TMEM131 second Ig-like" evidence="3">
    <location>
        <begin position="95"/>
        <end position="127"/>
    </location>
</feature>
<feature type="domain" description="TMEM131 second Ig-like" evidence="3">
    <location>
        <begin position="176"/>
        <end position="230"/>
    </location>
</feature>
<feature type="transmembrane region" description="Helical" evidence="2">
    <location>
        <begin position="1013"/>
        <end position="1035"/>
    </location>
</feature>
<evidence type="ECO:0000259" key="3">
    <source>
        <dbReference type="Pfam" id="PF24495"/>
    </source>
</evidence>
<sequence>MLNLEEVNPHLRGRRVENHLGKTTPSSPDRDSNLDLPVLGGLTQHDWRIIQPNGNTTFSVVFLGQEVGHMQSHLFIHTSEGSFKYKVKGSSVFSPYRLRPMVGIHIPLNSTFSPLLSIYNPHSTAIQGCFLQRPLQLLPLLELPPSIHPSVRPSIRPPARPPIRPPIRPSIHPYFIEVYSSGVDFHLKLPNSETNGPLSIWEIPPYHSKPIVKIHFLASSHRNHSAYIRFRQRDSDEVLVMPLQLEVSSQPGLYAEEDMVDFGLGGSLDPPTQYSLRILNSGRKTIKIEVGQAAFETKLLGGKILIKGKQGSTKLMVPFMVQVLEGGLNYNTSITQFCSEMSWDVPRPFVVTNMFTLPIAIVNVVLHPDAEPYFLVENLTAIVLAPQQSAMLFHISTRRTAQRSQLKLETNLWLHTNISKVVVPLLSYNGRLTLNLPHGMNSTLELGTVASGCKKEVYFSVTNNNPISLELKKWETNLKWASVQLLGVMEANQSGVLYEHSLFGIVNTTLLHPGHSAVFKLLFLAPNKEILMAGEVFIHSKFEKMVISTRLAVAHGSLEILPESIDLGNCFPGKHCRQALKVHSLFDHPMMVSEVISLNSDCCMNFLSKGNGTDIRPQTTTLIGTLWYNLEQGCYPHCYLGIIDNTTESNQWLDSLILPYNTPYVDSLLFSSRYKNYLNAVAGISYRNITMRLDTTGVRNHIFQVKVYLTWPKLFVGSDVEVGVKNVSTITFPLTQLGNTTYHPFILNNPSKRSVLVQLVMDWDYPQSNHLVDNLPEGFNNWQVTGDRSKNWTGLFFWAGWSIKFAEDVQVVGHPESVTLVLQPGQTVHGRLGFFPTHLGPEEAIIYIRNNLTILEVVRVIGHAAAPLFKFGNRKPGSDAAMLFELTEKHLKDCEREKNRLFPAPNLTVKRSFTARNAGELPIYINSFSINGLPCEGFGFKILNCNGFLLPPNTTRKIDVAFTPDFTLSKIQRTLSIVTSLGMEVNYTLETTLPPVYLASCSSVLNRPTWEPILYYSAISFMIFLLLCVIAAAYFESDRILKFAISAMSKERPISTLDFSKFGTPYSSKGCELQTERLNSEEGGEEFWGSKNVCEPVVGSEEETSSTTTECSNNDENDKDKNPSLVTNYMARKPNTSPRKAKQVDYKDNYEGDCDDDDYERDVMKRKDLNCRWKPSYNSTSGKPEHEATLSKTCHNPNPESHIATSLELPYKLKSTKNFNRDPPSLVGSESVRVTPSLHASETRAPFSIPVARNDSPLYSSIVAPRNNTQYTSSNVNSATTTAAHEMTGSGLDLSFLTEF</sequence>
<feature type="region of interest" description="Disordered" evidence="1">
    <location>
        <begin position="1098"/>
        <end position="1150"/>
    </location>
</feature>
<feature type="domain" description="TMEM131L fifth Ig-like" evidence="6">
    <location>
        <begin position="917"/>
        <end position="982"/>
    </location>
</feature>
<evidence type="ECO:0000259" key="4">
    <source>
        <dbReference type="Pfam" id="PF24498"/>
    </source>
</evidence>
<name>A0A7R9PIK5_TIMGE</name>
<reference evidence="7" key="1">
    <citation type="submission" date="2020-11" db="EMBL/GenBank/DDBJ databases">
        <authorList>
            <person name="Tran Van P."/>
        </authorList>
    </citation>
    <scope>NUCLEOTIDE SEQUENCE</scope>
</reference>
<feature type="domain" description="TMEM131L third Ig-like" evidence="4">
    <location>
        <begin position="347"/>
        <end position="428"/>
    </location>
</feature>
<dbReference type="InterPro" id="IPR056311">
    <property type="entry name" value="TMEM131_Ig_2"/>
</dbReference>
<proteinExistence type="predicted"/>
<keyword evidence="2" id="KW-0472">Membrane</keyword>
<dbReference type="InterPro" id="IPR039877">
    <property type="entry name" value="TMEM131-like"/>
</dbReference>
<dbReference type="PANTHER" id="PTHR22050">
    <property type="entry name" value="RW1 PROTEIN HOMOLOG"/>
    <property type="match status" value="1"/>
</dbReference>
<evidence type="ECO:0000259" key="5">
    <source>
        <dbReference type="Pfam" id="PF24499"/>
    </source>
</evidence>
<feature type="region of interest" description="Disordered" evidence="1">
    <location>
        <begin position="1177"/>
        <end position="1198"/>
    </location>
</feature>
<dbReference type="PANTHER" id="PTHR22050:SF0">
    <property type="entry name" value="TRANSMEMBRANE PROTEIN 131 HOMOLOG"/>
    <property type="match status" value="1"/>
</dbReference>
<accession>A0A7R9PIK5</accession>
<keyword evidence="2" id="KW-0812">Transmembrane</keyword>
<dbReference type="Pfam" id="PF24499">
    <property type="entry name" value="Ig_TMEM131L_4"/>
    <property type="match status" value="1"/>
</dbReference>
<dbReference type="GO" id="GO:0016020">
    <property type="term" value="C:membrane"/>
    <property type="evidence" value="ECO:0007669"/>
    <property type="project" value="TreeGrafter"/>
</dbReference>
<evidence type="ECO:0000256" key="2">
    <source>
        <dbReference type="SAM" id="Phobius"/>
    </source>
</evidence>
<evidence type="ECO:0008006" key="8">
    <source>
        <dbReference type="Google" id="ProtNLM"/>
    </source>
</evidence>
<dbReference type="Pfam" id="PF24501">
    <property type="entry name" value="Ig_TMEM131L_5"/>
    <property type="match status" value="1"/>
</dbReference>
<evidence type="ECO:0000313" key="7">
    <source>
        <dbReference type="EMBL" id="CAD7588573.1"/>
    </source>
</evidence>
<protein>
    <recommendedName>
        <fullName evidence="8">Transmembrane protein 131</fullName>
    </recommendedName>
</protein>
<organism evidence="7">
    <name type="scientific">Timema genevievae</name>
    <name type="common">Walking stick</name>
    <dbReference type="NCBI Taxonomy" id="629358"/>
    <lineage>
        <taxon>Eukaryota</taxon>
        <taxon>Metazoa</taxon>
        <taxon>Ecdysozoa</taxon>
        <taxon>Arthropoda</taxon>
        <taxon>Hexapoda</taxon>
        <taxon>Insecta</taxon>
        <taxon>Pterygota</taxon>
        <taxon>Neoptera</taxon>
        <taxon>Polyneoptera</taxon>
        <taxon>Phasmatodea</taxon>
        <taxon>Timematodea</taxon>
        <taxon>Timematoidea</taxon>
        <taxon>Timematidae</taxon>
        <taxon>Timema</taxon>
    </lineage>
</organism>
<dbReference type="InterPro" id="IPR055437">
    <property type="entry name" value="TMEM131L_Ig_5"/>
</dbReference>
<keyword evidence="2" id="KW-1133">Transmembrane helix</keyword>
<dbReference type="InterPro" id="IPR055435">
    <property type="entry name" value="Ig_TMEM131L_3"/>
</dbReference>
<evidence type="ECO:0000259" key="6">
    <source>
        <dbReference type="Pfam" id="PF24501"/>
    </source>
</evidence>
<dbReference type="InterPro" id="IPR055436">
    <property type="entry name" value="Ig_TMEM131L_4"/>
</dbReference>